<dbReference type="RefSeq" id="WP_143150961.1">
    <property type="nucleotide sequence ID" value="NZ_CP139972.1"/>
</dbReference>
<dbReference type="InterPro" id="IPR052063">
    <property type="entry name" value="Polysaccharide_Lyase_1"/>
</dbReference>
<dbReference type="InterPro" id="IPR011050">
    <property type="entry name" value="Pectin_lyase_fold/virulence"/>
</dbReference>
<dbReference type="InterPro" id="IPR012334">
    <property type="entry name" value="Pectin_lyas_fold"/>
</dbReference>
<keyword evidence="4" id="KW-1185">Reference proteome</keyword>
<dbReference type="SUPFAM" id="SSF51126">
    <property type="entry name" value="Pectin lyase-like"/>
    <property type="match status" value="1"/>
</dbReference>
<keyword evidence="2" id="KW-0325">Glycoprotein</keyword>
<dbReference type="Proteomes" id="UP001326715">
    <property type="component" value="Chromosome"/>
</dbReference>
<keyword evidence="1" id="KW-0479">Metal-binding</keyword>
<evidence type="ECO:0000313" key="4">
    <source>
        <dbReference type="Proteomes" id="UP001326715"/>
    </source>
</evidence>
<organism evidence="3 4">
    <name type="scientific">Chitinophaga sancti</name>
    <dbReference type="NCBI Taxonomy" id="1004"/>
    <lineage>
        <taxon>Bacteria</taxon>
        <taxon>Pseudomonadati</taxon>
        <taxon>Bacteroidota</taxon>
        <taxon>Chitinophagia</taxon>
        <taxon>Chitinophagales</taxon>
        <taxon>Chitinophagaceae</taxon>
        <taxon>Chitinophaga</taxon>
    </lineage>
</organism>
<dbReference type="EMBL" id="CP140154">
    <property type="protein sequence ID" value="WQG91239.1"/>
    <property type="molecule type" value="Genomic_DNA"/>
</dbReference>
<protein>
    <submittedName>
        <fullName evidence="3">Uncharacterized protein</fullName>
    </submittedName>
</protein>
<reference evidence="3 4" key="1">
    <citation type="submission" date="2023-11" db="EMBL/GenBank/DDBJ databases">
        <title>MicrobeMod: A computational toolkit for identifying prokaryotic methylation and restriction-modification with nanopore sequencing.</title>
        <authorList>
            <person name="Crits-Christoph A."/>
            <person name="Kang S.C."/>
            <person name="Lee H."/>
            <person name="Ostrov N."/>
        </authorList>
    </citation>
    <scope>NUCLEOTIDE SEQUENCE [LARGE SCALE GENOMIC DNA]</scope>
    <source>
        <strain evidence="3 4">ATCC 23090</strain>
    </source>
</reference>
<dbReference type="PANTHER" id="PTHR42970">
    <property type="entry name" value="PECTATE LYASE C-RELATED"/>
    <property type="match status" value="1"/>
</dbReference>
<gene>
    <name evidence="3" type="ORF">SR876_06995</name>
</gene>
<evidence type="ECO:0000256" key="1">
    <source>
        <dbReference type="ARBA" id="ARBA00022723"/>
    </source>
</evidence>
<dbReference type="Gene3D" id="2.160.20.10">
    <property type="entry name" value="Single-stranded right-handed beta-helix, Pectin lyase-like"/>
    <property type="match status" value="1"/>
</dbReference>
<evidence type="ECO:0000313" key="3">
    <source>
        <dbReference type="EMBL" id="WQG91239.1"/>
    </source>
</evidence>
<proteinExistence type="predicted"/>
<evidence type="ECO:0000256" key="2">
    <source>
        <dbReference type="ARBA" id="ARBA00023180"/>
    </source>
</evidence>
<name>A0ABZ0XM12_9BACT</name>
<accession>A0ABZ0XM12</accession>
<dbReference type="PANTHER" id="PTHR42970:SF1">
    <property type="entry name" value="PECTATE LYASE C-RELATED"/>
    <property type="match status" value="1"/>
</dbReference>
<sequence length="73" mass="7923">MTNLNDSGSGFLWDAVSQPNRMVVSEAGGIIHISSRIVVSPNITIAGQTAPGDGVVVYFIAHLWKTVYYCIRQ</sequence>